<sequence length="268" mass="29504">MINQKRIGLIAGYGEFPLLYIKKLKSLGFYVCVCAIEEEAGERLSDYADSIIYISVGELGKLIKFFKSENVNEIIMAGKVKKTLMFKKIKPDLKAITLFLSLKDRKDDTILNAICKYLEKEGLTIVPQTNYLSSIFPEKGILSARKPSSKELADINFGYDAAKLIAGADIGQTAVVKDLSVMALEAIEGTDETILRGGKLANGGAVVVKVNKPNQDLRFDIPAVGADTLDVMNDSQCKCLAFEKNTIIINKQEFIKKSNNYGIAVYVI</sequence>
<comment type="caution">
    <text evidence="3">The sequence shown here is derived from an EMBL/GenBank/DDBJ whole genome shotgun (WGS) entry which is preliminary data.</text>
</comment>
<dbReference type="AlphaFoldDB" id="A0A519BMC7"/>
<name>A0A519BMC7_9DELT</name>
<dbReference type="PANTHER" id="PTHR39962:SF1">
    <property type="entry name" value="LPXI FAMILY PROTEIN"/>
    <property type="match status" value="1"/>
</dbReference>
<gene>
    <name evidence="3" type="ORF">EVG15_06020</name>
</gene>
<feature type="domain" description="LpxI N-terminal" evidence="2">
    <location>
        <begin position="6"/>
        <end position="134"/>
    </location>
</feature>
<accession>A0A519BMC7</accession>
<evidence type="ECO:0000259" key="2">
    <source>
        <dbReference type="Pfam" id="PF17930"/>
    </source>
</evidence>
<protein>
    <submittedName>
        <fullName evidence="3">LpxI family protein</fullName>
    </submittedName>
</protein>
<dbReference type="Pfam" id="PF17930">
    <property type="entry name" value="LpxI_N"/>
    <property type="match status" value="1"/>
</dbReference>
<dbReference type="InterPro" id="IPR010415">
    <property type="entry name" value="LpxI_C"/>
</dbReference>
<dbReference type="Gene3D" id="3.40.50.20">
    <property type="match status" value="1"/>
</dbReference>
<dbReference type="InterPro" id="IPR041255">
    <property type="entry name" value="LpxI_N"/>
</dbReference>
<evidence type="ECO:0000313" key="3">
    <source>
        <dbReference type="EMBL" id="RZD18432.1"/>
    </source>
</evidence>
<reference evidence="3 4" key="1">
    <citation type="journal article" date="2019" name="ISME J.">
        <title>Insights into ecological role of a new deltaproteobacterial order Candidatus Acidulodesulfobacterales by metagenomics and metatranscriptomics.</title>
        <authorList>
            <person name="Tan S."/>
            <person name="Liu J."/>
            <person name="Fang Y."/>
            <person name="Hedlund B.P."/>
            <person name="Lian Z.H."/>
            <person name="Huang L.Y."/>
            <person name="Li J.T."/>
            <person name="Huang L.N."/>
            <person name="Li W.J."/>
            <person name="Jiang H.C."/>
            <person name="Dong H.L."/>
            <person name="Shu W.S."/>
        </authorList>
    </citation>
    <scope>NUCLEOTIDE SEQUENCE [LARGE SCALE GENOMIC DNA]</scope>
    <source>
        <strain evidence="3">AP1</strain>
    </source>
</reference>
<feature type="domain" description="LpxI C-terminal" evidence="1">
    <location>
        <begin position="139"/>
        <end position="266"/>
    </location>
</feature>
<dbReference type="EMBL" id="SGBB01000009">
    <property type="protein sequence ID" value="RZD18432.1"/>
    <property type="molecule type" value="Genomic_DNA"/>
</dbReference>
<proteinExistence type="predicted"/>
<dbReference type="PANTHER" id="PTHR39962">
    <property type="entry name" value="BLL4848 PROTEIN"/>
    <property type="match status" value="1"/>
</dbReference>
<dbReference type="Proteomes" id="UP000319296">
    <property type="component" value="Unassembled WGS sequence"/>
</dbReference>
<evidence type="ECO:0000313" key="4">
    <source>
        <dbReference type="Proteomes" id="UP000319296"/>
    </source>
</evidence>
<dbReference type="Gene3D" id="3.40.140.80">
    <property type="match status" value="1"/>
</dbReference>
<organism evidence="3 4">
    <name type="scientific">Candidatus Acididesulfobacter diazotrophicus</name>
    <dbReference type="NCBI Taxonomy" id="2597226"/>
    <lineage>
        <taxon>Bacteria</taxon>
        <taxon>Deltaproteobacteria</taxon>
        <taxon>Candidatus Acidulodesulfobacterales</taxon>
        <taxon>Candidatus Acididesulfobacter</taxon>
    </lineage>
</organism>
<dbReference type="Pfam" id="PF06230">
    <property type="entry name" value="LpxI_C"/>
    <property type="match status" value="1"/>
</dbReference>
<dbReference type="InterPro" id="IPR043167">
    <property type="entry name" value="LpxI_C_sf"/>
</dbReference>
<dbReference type="InterPro" id="IPR053174">
    <property type="entry name" value="LpxI"/>
</dbReference>
<evidence type="ECO:0000259" key="1">
    <source>
        <dbReference type="Pfam" id="PF06230"/>
    </source>
</evidence>